<dbReference type="InterPro" id="IPR036291">
    <property type="entry name" value="NAD(P)-bd_dom_sf"/>
</dbReference>
<dbReference type="PROSITE" id="PS51819">
    <property type="entry name" value="VOC"/>
    <property type="match status" value="1"/>
</dbReference>
<dbReference type="OrthoDB" id="5371583at2759"/>
<gene>
    <name evidence="6" type="ORF">G7Y89_g9629</name>
</gene>
<evidence type="ECO:0000313" key="6">
    <source>
        <dbReference type="EMBL" id="KAF4628519.1"/>
    </source>
</evidence>
<dbReference type="PRINTS" id="PR00081">
    <property type="entry name" value="GDHRDH"/>
</dbReference>
<dbReference type="InterPro" id="IPR002347">
    <property type="entry name" value="SDR_fam"/>
</dbReference>
<evidence type="ECO:0000256" key="4">
    <source>
        <dbReference type="SAM" id="Phobius"/>
    </source>
</evidence>
<dbReference type="PROSITE" id="PS00061">
    <property type="entry name" value="ADH_SHORT"/>
    <property type="match status" value="1"/>
</dbReference>
<dbReference type="Gene3D" id="3.10.180.10">
    <property type="entry name" value="2,3-Dihydroxybiphenyl 1,2-Dioxygenase, domain 1"/>
    <property type="match status" value="1"/>
</dbReference>
<keyword evidence="4" id="KW-0472">Membrane</keyword>
<dbReference type="InterPro" id="IPR037523">
    <property type="entry name" value="VOC_core"/>
</dbReference>
<keyword evidence="2" id="KW-0521">NADP</keyword>
<dbReference type="Pfam" id="PF00903">
    <property type="entry name" value="Glyoxalase"/>
    <property type="match status" value="1"/>
</dbReference>
<reference evidence="6 7" key="1">
    <citation type="submission" date="2020-03" db="EMBL/GenBank/DDBJ databases">
        <title>Draft Genome Sequence of Cudoniella acicularis.</title>
        <authorList>
            <person name="Buettner E."/>
            <person name="Kellner H."/>
        </authorList>
    </citation>
    <scope>NUCLEOTIDE SEQUENCE [LARGE SCALE GENOMIC DNA]</scope>
    <source>
        <strain evidence="6 7">DSM 108380</strain>
    </source>
</reference>
<name>A0A8H4REA3_9HELO</name>
<dbReference type="EMBL" id="JAAMPI010000801">
    <property type="protein sequence ID" value="KAF4628519.1"/>
    <property type="molecule type" value="Genomic_DNA"/>
</dbReference>
<feature type="transmembrane region" description="Helical" evidence="4">
    <location>
        <begin position="701"/>
        <end position="722"/>
    </location>
</feature>
<evidence type="ECO:0000256" key="2">
    <source>
        <dbReference type="ARBA" id="ARBA00022857"/>
    </source>
</evidence>
<keyword evidence="4" id="KW-1133">Transmembrane helix</keyword>
<proteinExistence type="inferred from homology"/>
<sequence length="735" mass="80692">MPPAATKGFNHNLNHVVISVPDCDAALEWYTTVLGFRNLRSTRGMSRKETLDGPIFKIYNGALQEVKTAWLGMGNSVGFEIFVFKDPQYKGKTKPFEGRKFEYNNGGFFHIGITAPDPEVVCERVVKAGGKKVGETVDLYDDDKALSLRGGVNLVDVTSTLMSPCHGITSIGLRNSNWHEMTQTEGGRCFRFGNGGLIDVDFSKYGASVGMVVCDDTKAAVRRARPQLTPIFYQDPFVVIYIFKMPTNYDIGGKVIALTGAASGIGLQTTVLLAAQGAHVSMADVSEAALYEVASKIESAGGKVLATVVDVRDGKQIDAWIQKTVDKFGKLNDAVNLAGDIPKCINVERVEDLNNEDWKFVLNVNLTGVMYCMRAQLQNMNIKGSVVNAASICGVIGFPKNAAYTASKHAIIDLSRAAAKEVGEREIRINCIAPSGLKILNSQVRLPPARSWTLDPPPPRIKASFHVEDLVIYNSLFPFFYFLYCLTMNNKYSSPYTSRQSSPMIPYTSNQSSPMIPPAPGYKVEAEPFISDVSDPGFDDHSVHNQKNVVLKTQIRVLRFIARLAATAIAAATAAQEGQTLYTYLHTRNTIRDRRGPWAKNTSLWPAIVLLSISGITFILGLMIIIAYARSVKAANSISSVSSWLSLIIEVAHILMWIVVAVLYRVGKTGSDLWGWACSPLAQKIQPSFDGVVQFDSNSTWHLAIASASVQVLTFVIFVLMYQRKKVQKQLRDGV</sequence>
<organism evidence="6 7">
    <name type="scientific">Cudoniella acicularis</name>
    <dbReference type="NCBI Taxonomy" id="354080"/>
    <lineage>
        <taxon>Eukaryota</taxon>
        <taxon>Fungi</taxon>
        <taxon>Dikarya</taxon>
        <taxon>Ascomycota</taxon>
        <taxon>Pezizomycotina</taxon>
        <taxon>Leotiomycetes</taxon>
        <taxon>Helotiales</taxon>
        <taxon>Tricladiaceae</taxon>
        <taxon>Cudoniella</taxon>
    </lineage>
</organism>
<dbReference type="CDD" id="cd05233">
    <property type="entry name" value="SDR_c"/>
    <property type="match status" value="1"/>
</dbReference>
<dbReference type="PANTHER" id="PTHR24321">
    <property type="entry name" value="DEHYDROGENASES, SHORT CHAIN"/>
    <property type="match status" value="1"/>
</dbReference>
<evidence type="ECO:0000313" key="7">
    <source>
        <dbReference type="Proteomes" id="UP000566819"/>
    </source>
</evidence>
<keyword evidence="7" id="KW-1185">Reference proteome</keyword>
<comment type="caution">
    <text evidence="6">The sequence shown here is derived from an EMBL/GenBank/DDBJ whole genome shotgun (WGS) entry which is preliminary data.</text>
</comment>
<keyword evidence="4" id="KW-0812">Transmembrane</keyword>
<accession>A0A8H4REA3</accession>
<dbReference type="PRINTS" id="PR00080">
    <property type="entry name" value="SDRFAMILY"/>
</dbReference>
<dbReference type="AlphaFoldDB" id="A0A8H4REA3"/>
<evidence type="ECO:0000256" key="1">
    <source>
        <dbReference type="ARBA" id="ARBA00006484"/>
    </source>
</evidence>
<dbReference type="SUPFAM" id="SSF51735">
    <property type="entry name" value="NAD(P)-binding Rossmann-fold domains"/>
    <property type="match status" value="1"/>
</dbReference>
<feature type="transmembrane region" description="Helical" evidence="4">
    <location>
        <begin position="604"/>
        <end position="629"/>
    </location>
</feature>
<evidence type="ECO:0000259" key="5">
    <source>
        <dbReference type="PROSITE" id="PS51819"/>
    </source>
</evidence>
<comment type="similarity">
    <text evidence="1">Belongs to the short-chain dehydrogenases/reductases (SDR) family.</text>
</comment>
<dbReference type="SUPFAM" id="SSF54593">
    <property type="entry name" value="Glyoxalase/Bleomycin resistance protein/Dihydroxybiphenyl dioxygenase"/>
    <property type="match status" value="1"/>
</dbReference>
<dbReference type="GO" id="GO:0016491">
    <property type="term" value="F:oxidoreductase activity"/>
    <property type="evidence" value="ECO:0007669"/>
    <property type="project" value="UniProtKB-KW"/>
</dbReference>
<evidence type="ECO:0000256" key="3">
    <source>
        <dbReference type="ARBA" id="ARBA00023002"/>
    </source>
</evidence>
<dbReference type="Pfam" id="PF00106">
    <property type="entry name" value="adh_short"/>
    <property type="match status" value="1"/>
</dbReference>
<dbReference type="InterPro" id="IPR020904">
    <property type="entry name" value="Sc_DH/Rdtase_CS"/>
</dbReference>
<protein>
    <recommendedName>
        <fullName evidence="5">VOC domain-containing protein</fullName>
    </recommendedName>
</protein>
<dbReference type="Proteomes" id="UP000566819">
    <property type="component" value="Unassembled WGS sequence"/>
</dbReference>
<keyword evidence="3" id="KW-0560">Oxidoreductase</keyword>
<dbReference type="Gene3D" id="3.40.50.720">
    <property type="entry name" value="NAD(P)-binding Rossmann-like Domain"/>
    <property type="match status" value="1"/>
</dbReference>
<dbReference type="PANTHER" id="PTHR24321:SF8">
    <property type="entry name" value="ESTRADIOL 17-BETA-DEHYDROGENASE 8-RELATED"/>
    <property type="match status" value="1"/>
</dbReference>
<dbReference type="InterPro" id="IPR004360">
    <property type="entry name" value="Glyas_Fos-R_dOase_dom"/>
</dbReference>
<feature type="domain" description="VOC" evidence="5">
    <location>
        <begin position="12"/>
        <end position="167"/>
    </location>
</feature>
<feature type="transmembrane region" description="Helical" evidence="4">
    <location>
        <begin position="641"/>
        <end position="664"/>
    </location>
</feature>
<dbReference type="InterPro" id="IPR029068">
    <property type="entry name" value="Glyas_Bleomycin-R_OHBP_Dase"/>
</dbReference>